<sequence length="278" mass="30093">MASLPGVVQDQGSFKPRPSTATQGSAMKIHQLRNATIIVHLNERRLLIDPMLGDVGAFRGFKRFGPGKRPNPLVPLAKGAHEALEEVTDCVITHCQRGHLDHIDPDGAGFLTEHDIPVWSVADDFAYLREQGLAPRELVDGTFGMTIRAIDARHGHGPEGDMLGPGHGWYIAAPNEPSLYLTGDTVLIDAVRTAIAVLKPDVIVAPAGCANFGQGQDILFPLEELVELARLAPGIVVFNHMEALDHCPTTRQELRILLEAEGVGHKCRIPEDGEMVGI</sequence>
<dbReference type="SUPFAM" id="SSF56281">
    <property type="entry name" value="Metallo-hydrolase/oxidoreductase"/>
    <property type="match status" value="1"/>
</dbReference>
<dbReference type="PANTHER" id="PTHR43546:SF9">
    <property type="entry name" value="L-ASCORBATE-6-PHOSPHATE LACTONASE ULAG-RELATED"/>
    <property type="match status" value="1"/>
</dbReference>
<reference evidence="4 5" key="1">
    <citation type="submission" date="2019-11" db="EMBL/GenBank/DDBJ databases">
        <authorList>
            <person name="Zheng R.K."/>
            <person name="Sun C.M."/>
        </authorList>
    </citation>
    <scope>NUCLEOTIDE SEQUENCE [LARGE SCALE GENOMIC DNA]</scope>
    <source>
        <strain evidence="4 5">SRB007</strain>
    </source>
</reference>
<dbReference type="InterPro" id="IPR036866">
    <property type="entry name" value="RibonucZ/Hydroxyglut_hydro"/>
</dbReference>
<dbReference type="PANTHER" id="PTHR43546">
    <property type="entry name" value="UPF0173 METAL-DEPENDENT HYDROLASE MJ1163-RELATED"/>
    <property type="match status" value="1"/>
</dbReference>
<evidence type="ECO:0000313" key="5">
    <source>
        <dbReference type="Proteomes" id="UP000428328"/>
    </source>
</evidence>
<dbReference type="GO" id="GO:0016787">
    <property type="term" value="F:hydrolase activity"/>
    <property type="evidence" value="ECO:0007669"/>
    <property type="project" value="UniProtKB-KW"/>
</dbReference>
<evidence type="ECO:0000256" key="1">
    <source>
        <dbReference type="ARBA" id="ARBA00022801"/>
    </source>
</evidence>
<name>A0A6I6JCR8_9BACT</name>
<feature type="region of interest" description="Disordered" evidence="2">
    <location>
        <begin position="1"/>
        <end position="26"/>
    </location>
</feature>
<dbReference type="Gene3D" id="3.60.15.10">
    <property type="entry name" value="Ribonuclease Z/Hydroxyacylglutathione hydrolase-like"/>
    <property type="match status" value="1"/>
</dbReference>
<feature type="domain" description="Metallo-beta-lactamase" evidence="3">
    <location>
        <begin position="44"/>
        <end position="241"/>
    </location>
</feature>
<accession>A0A6I6JCR8</accession>
<keyword evidence="5" id="KW-1185">Reference proteome</keyword>
<dbReference type="AlphaFoldDB" id="A0A6I6JCR8"/>
<gene>
    <name evidence="4" type="ORF">GM415_01555</name>
</gene>
<organism evidence="4 5">
    <name type="scientific">Pseudodesulfovibrio cashew</name>
    <dbReference type="NCBI Taxonomy" id="2678688"/>
    <lineage>
        <taxon>Bacteria</taxon>
        <taxon>Pseudomonadati</taxon>
        <taxon>Thermodesulfobacteriota</taxon>
        <taxon>Desulfovibrionia</taxon>
        <taxon>Desulfovibrionales</taxon>
        <taxon>Desulfovibrionaceae</taxon>
    </lineage>
</organism>
<keyword evidence="1 4" id="KW-0378">Hydrolase</keyword>
<proteinExistence type="predicted"/>
<dbReference type="Pfam" id="PF12706">
    <property type="entry name" value="Lactamase_B_2"/>
    <property type="match status" value="1"/>
</dbReference>
<dbReference type="InterPro" id="IPR001279">
    <property type="entry name" value="Metallo-B-lactamas"/>
</dbReference>
<dbReference type="KEGG" id="psel:GM415_01555"/>
<evidence type="ECO:0000313" key="4">
    <source>
        <dbReference type="EMBL" id="QGY38878.1"/>
    </source>
</evidence>
<protein>
    <submittedName>
        <fullName evidence="4">MBL fold metallo-hydrolase</fullName>
    </submittedName>
</protein>
<evidence type="ECO:0000259" key="3">
    <source>
        <dbReference type="Pfam" id="PF12706"/>
    </source>
</evidence>
<evidence type="ECO:0000256" key="2">
    <source>
        <dbReference type="SAM" id="MobiDB-lite"/>
    </source>
</evidence>
<dbReference type="Proteomes" id="UP000428328">
    <property type="component" value="Chromosome"/>
</dbReference>
<dbReference type="InterPro" id="IPR050114">
    <property type="entry name" value="UPF0173_UPF0282_UlaG_hydrolase"/>
</dbReference>
<dbReference type="EMBL" id="CP046400">
    <property type="protein sequence ID" value="QGY38878.1"/>
    <property type="molecule type" value="Genomic_DNA"/>
</dbReference>